<dbReference type="RefSeq" id="WP_012833659.1">
    <property type="nucleotide sequence ID" value="NC_013441.1"/>
</dbReference>
<dbReference type="InterPro" id="IPR003142">
    <property type="entry name" value="BPL_C"/>
</dbReference>
<evidence type="ECO:0000256" key="5">
    <source>
        <dbReference type="ARBA" id="ARBA00024227"/>
    </source>
</evidence>
<dbReference type="KEGG" id="gbr:Gbro_1841"/>
<organism evidence="7 8">
    <name type="scientific">Gordonia bronchialis (strain ATCC 25592 / DSM 43247 / BCRC 13721 / JCM 3198 / KCTC 3076 / NBRC 16047 / NCTC 10667)</name>
    <name type="common">Rhodococcus bronchialis</name>
    <dbReference type="NCBI Taxonomy" id="526226"/>
    <lineage>
        <taxon>Bacteria</taxon>
        <taxon>Bacillati</taxon>
        <taxon>Actinomycetota</taxon>
        <taxon>Actinomycetes</taxon>
        <taxon>Mycobacteriales</taxon>
        <taxon>Gordoniaceae</taxon>
        <taxon>Gordonia</taxon>
    </lineage>
</organism>
<dbReference type="NCBIfam" id="TIGR00121">
    <property type="entry name" value="birA_ligase"/>
    <property type="match status" value="1"/>
</dbReference>
<dbReference type="InterPro" id="IPR045864">
    <property type="entry name" value="aa-tRNA-synth_II/BPL/LPL"/>
</dbReference>
<dbReference type="OrthoDB" id="9807064at2"/>
<keyword evidence="8" id="KW-1185">Reference proteome</keyword>
<accession>D0L8T0</accession>
<dbReference type="GO" id="GO:0004077">
    <property type="term" value="F:biotin--[biotin carboxyl-carrier protein] ligase activity"/>
    <property type="evidence" value="ECO:0007669"/>
    <property type="project" value="UniProtKB-EC"/>
</dbReference>
<dbReference type="Gene3D" id="2.30.30.100">
    <property type="match status" value="1"/>
</dbReference>
<evidence type="ECO:0000256" key="4">
    <source>
        <dbReference type="ARBA" id="ARBA00023267"/>
    </source>
</evidence>
<dbReference type="PANTHER" id="PTHR12835:SF5">
    <property type="entry name" value="BIOTIN--PROTEIN LIGASE"/>
    <property type="match status" value="1"/>
</dbReference>
<dbReference type="GO" id="GO:0005737">
    <property type="term" value="C:cytoplasm"/>
    <property type="evidence" value="ECO:0007669"/>
    <property type="project" value="TreeGrafter"/>
</dbReference>
<evidence type="ECO:0000256" key="1">
    <source>
        <dbReference type="ARBA" id="ARBA00022598"/>
    </source>
</evidence>
<dbReference type="CDD" id="cd16442">
    <property type="entry name" value="BPL"/>
    <property type="match status" value="1"/>
</dbReference>
<dbReference type="PANTHER" id="PTHR12835">
    <property type="entry name" value="BIOTIN PROTEIN LIGASE"/>
    <property type="match status" value="1"/>
</dbReference>
<dbReference type="Pfam" id="PF02237">
    <property type="entry name" value="BPL_C"/>
    <property type="match status" value="1"/>
</dbReference>
<dbReference type="AlphaFoldDB" id="D0L8T0"/>
<proteinExistence type="predicted"/>
<dbReference type="InterPro" id="IPR004408">
    <property type="entry name" value="Biotin_CoA_COase_ligase"/>
</dbReference>
<evidence type="ECO:0000259" key="6">
    <source>
        <dbReference type="PROSITE" id="PS51733"/>
    </source>
</evidence>
<dbReference type="STRING" id="526226.Gbro_1841"/>
<dbReference type="Proteomes" id="UP000001219">
    <property type="component" value="Chromosome"/>
</dbReference>
<dbReference type="SUPFAM" id="SSF50037">
    <property type="entry name" value="C-terminal domain of transcriptional repressors"/>
    <property type="match status" value="1"/>
</dbReference>
<keyword evidence="3" id="KW-0067">ATP-binding</keyword>
<dbReference type="InterPro" id="IPR004143">
    <property type="entry name" value="BPL_LPL_catalytic"/>
</dbReference>
<feature type="domain" description="BPL/LPL catalytic" evidence="6">
    <location>
        <begin position="19"/>
        <end position="205"/>
    </location>
</feature>
<keyword evidence="4" id="KW-0092">Biotin</keyword>
<name>D0L8T0_GORB4</name>
<protein>
    <recommendedName>
        <fullName evidence="5">biotin--[biotin carboxyl-carrier protein] ligase</fullName>
        <ecNumber evidence="5">6.3.4.15</ecNumber>
    </recommendedName>
</protein>
<dbReference type="eggNOG" id="COG0340">
    <property type="taxonomic scope" value="Bacteria"/>
</dbReference>
<dbReference type="EC" id="6.3.4.15" evidence="5"/>
<evidence type="ECO:0000256" key="3">
    <source>
        <dbReference type="ARBA" id="ARBA00022840"/>
    </source>
</evidence>
<evidence type="ECO:0000313" key="8">
    <source>
        <dbReference type="Proteomes" id="UP000001219"/>
    </source>
</evidence>
<reference evidence="7 8" key="2">
    <citation type="journal article" date="2010" name="Stand. Genomic Sci.">
        <title>Complete genome sequence of Gordonia bronchialis type strain (3410).</title>
        <authorList>
            <person name="Ivanova N."/>
            <person name="Sikorski J."/>
            <person name="Jando M."/>
            <person name="Lapidus A."/>
            <person name="Nolan M."/>
            <person name="Lucas S."/>
            <person name="Del Rio T.G."/>
            <person name="Tice H."/>
            <person name="Copeland A."/>
            <person name="Cheng J.F."/>
            <person name="Chen F."/>
            <person name="Bruce D."/>
            <person name="Goodwin L."/>
            <person name="Pitluck S."/>
            <person name="Mavromatis K."/>
            <person name="Ovchinnikova G."/>
            <person name="Pati A."/>
            <person name="Chen A."/>
            <person name="Palaniappan K."/>
            <person name="Land M."/>
            <person name="Hauser L."/>
            <person name="Chang Y.J."/>
            <person name="Jeffries C.D."/>
            <person name="Chain P."/>
            <person name="Saunders E."/>
            <person name="Han C."/>
            <person name="Detter J.C."/>
            <person name="Brettin T."/>
            <person name="Rohde M."/>
            <person name="Goker M."/>
            <person name="Bristow J."/>
            <person name="Eisen J.A."/>
            <person name="Markowitz V."/>
            <person name="Hugenholtz P."/>
            <person name="Klenk H.P."/>
            <person name="Kyrpides N.C."/>
        </authorList>
    </citation>
    <scope>NUCLEOTIDE SEQUENCE [LARGE SCALE GENOMIC DNA]</scope>
    <source>
        <strain evidence="8">ATCC 25592 / DSM 43247 / BCRC 13721 / JCM 3198 / KCTC 3076 / NBRC 16047 / NCTC 10667</strain>
    </source>
</reference>
<dbReference type="InterPro" id="IPR008988">
    <property type="entry name" value="Transcriptional_repressor_C"/>
</dbReference>
<dbReference type="EMBL" id="CP001802">
    <property type="protein sequence ID" value="ACY21097.1"/>
    <property type="molecule type" value="Genomic_DNA"/>
</dbReference>
<sequence length="271" mass="28461">MDDQQNADSRGAGTEPLRTALQTELADTRWHRIEVVDATGSTNADLMARADEPGIVGTVRITTDQTAGRGRHARVWEAPRGTQVAISAVLPAGDAPDRLGWLSLATGTAAAHAIDRATGLSAVLKWPNDVLVDGKKVAGILAEYASAPGGGIVVVGIGINTEMSAEELPVPTATSLRIATGRAVDVAAVATEYLRALADQRWPDDIDAVAADYRDRCDTLGRRVRLALPGDKTIVGTAVDIDADGRIVVEDDHGHRTTAAAGDVTHLRTEN</sequence>
<dbReference type="Gene3D" id="3.30.930.10">
    <property type="entry name" value="Bira Bifunctional Protein, Domain 2"/>
    <property type="match status" value="1"/>
</dbReference>
<dbReference type="Pfam" id="PF03099">
    <property type="entry name" value="BPL_LplA_LipB"/>
    <property type="match status" value="1"/>
</dbReference>
<keyword evidence="2" id="KW-0547">Nucleotide-binding</keyword>
<dbReference type="HOGENOM" id="CLU_051096_5_0_11"/>
<evidence type="ECO:0000313" key="7">
    <source>
        <dbReference type="EMBL" id="ACY21097.1"/>
    </source>
</evidence>
<keyword evidence="1 7" id="KW-0436">Ligase</keyword>
<evidence type="ECO:0000256" key="2">
    <source>
        <dbReference type="ARBA" id="ARBA00022741"/>
    </source>
</evidence>
<dbReference type="PROSITE" id="PS51733">
    <property type="entry name" value="BPL_LPL_CATALYTIC"/>
    <property type="match status" value="1"/>
</dbReference>
<dbReference type="GO" id="GO:0005524">
    <property type="term" value="F:ATP binding"/>
    <property type="evidence" value="ECO:0007669"/>
    <property type="project" value="UniProtKB-KW"/>
</dbReference>
<dbReference type="SUPFAM" id="SSF55681">
    <property type="entry name" value="Class II aaRS and biotin synthetases"/>
    <property type="match status" value="1"/>
</dbReference>
<reference evidence="8" key="1">
    <citation type="submission" date="2009-10" db="EMBL/GenBank/DDBJ databases">
        <title>The complete chromosome of Gordonia bronchialis DSM 43247.</title>
        <authorList>
            <consortium name="US DOE Joint Genome Institute (JGI-PGF)"/>
            <person name="Lucas S."/>
            <person name="Copeland A."/>
            <person name="Lapidus A."/>
            <person name="Glavina del Rio T."/>
            <person name="Dalin E."/>
            <person name="Tice H."/>
            <person name="Bruce D."/>
            <person name="Goodwin L."/>
            <person name="Pitluck S."/>
            <person name="Kyrpides N."/>
            <person name="Mavromatis K."/>
            <person name="Ivanova N."/>
            <person name="Ovchinnikova G."/>
            <person name="Saunders E."/>
            <person name="Brettin T."/>
            <person name="Detter J.C."/>
            <person name="Han C."/>
            <person name="Larimer F."/>
            <person name="Land M."/>
            <person name="Hauser L."/>
            <person name="Markowitz V."/>
            <person name="Cheng J.-F."/>
            <person name="Hugenholtz P."/>
            <person name="Woyke T."/>
            <person name="Wu D."/>
            <person name="Jando M."/>
            <person name="Schneider S."/>
            <person name="Goeker M."/>
            <person name="Klenk H.-P."/>
            <person name="Eisen J.A."/>
        </authorList>
    </citation>
    <scope>NUCLEOTIDE SEQUENCE [LARGE SCALE GENOMIC DNA]</scope>
    <source>
        <strain evidence="8">ATCC 25592 / DSM 43247 / BCRC 13721 / JCM 3198 / KCTC 3076 / NBRC 16047 / NCTC 10667</strain>
    </source>
</reference>
<gene>
    <name evidence="7" type="ordered locus">Gbro_1841</name>
</gene>